<feature type="region of interest" description="Disordered" evidence="1">
    <location>
        <begin position="64"/>
        <end position="93"/>
    </location>
</feature>
<evidence type="ECO:0000313" key="3">
    <source>
        <dbReference type="Proteomes" id="UP001176941"/>
    </source>
</evidence>
<gene>
    <name evidence="2" type="ORF">MRATA1EN1_LOCUS1535</name>
</gene>
<accession>A0ABN8XT48</accession>
<name>A0ABN8XT48_RANTA</name>
<evidence type="ECO:0000256" key="1">
    <source>
        <dbReference type="SAM" id="MobiDB-lite"/>
    </source>
</evidence>
<keyword evidence="3" id="KW-1185">Reference proteome</keyword>
<dbReference type="EMBL" id="OX459937">
    <property type="protein sequence ID" value="CAI9152573.1"/>
    <property type="molecule type" value="Genomic_DNA"/>
</dbReference>
<reference evidence="2" key="1">
    <citation type="submission" date="2023-04" db="EMBL/GenBank/DDBJ databases">
        <authorList>
            <consortium name="ELIXIR-Norway"/>
        </authorList>
    </citation>
    <scope>NUCLEOTIDE SEQUENCE [LARGE SCALE GENOMIC DNA]</scope>
</reference>
<dbReference type="Proteomes" id="UP001176941">
    <property type="component" value="Chromosome 1"/>
</dbReference>
<sequence>MEDAMMFVFELQTPLYEEAQATRSDQHRERQVGENRLRGAELASLPHPVLLVLLNREELTAPHNRDRMSDLHQPLLSRRGMTPKDRNGPGALEKQALGSLWIHAVQVGQ</sequence>
<evidence type="ECO:0000313" key="2">
    <source>
        <dbReference type="EMBL" id="CAI9152573.1"/>
    </source>
</evidence>
<protein>
    <submittedName>
        <fullName evidence="2">Uncharacterized protein</fullName>
    </submittedName>
</protein>
<organism evidence="2 3">
    <name type="scientific">Rangifer tarandus platyrhynchus</name>
    <name type="common">Svalbard reindeer</name>
    <dbReference type="NCBI Taxonomy" id="3082113"/>
    <lineage>
        <taxon>Eukaryota</taxon>
        <taxon>Metazoa</taxon>
        <taxon>Chordata</taxon>
        <taxon>Craniata</taxon>
        <taxon>Vertebrata</taxon>
        <taxon>Euteleostomi</taxon>
        <taxon>Mammalia</taxon>
        <taxon>Eutheria</taxon>
        <taxon>Laurasiatheria</taxon>
        <taxon>Artiodactyla</taxon>
        <taxon>Ruminantia</taxon>
        <taxon>Pecora</taxon>
        <taxon>Cervidae</taxon>
        <taxon>Odocoileinae</taxon>
        <taxon>Rangifer</taxon>
    </lineage>
</organism>
<proteinExistence type="predicted"/>